<name>A0A830CVR8_9LAMI</name>
<gene>
    <name evidence="1" type="ORF">PHJA_002609800</name>
</gene>
<organism evidence="1 2">
    <name type="scientific">Phtheirospermum japonicum</name>
    <dbReference type="NCBI Taxonomy" id="374723"/>
    <lineage>
        <taxon>Eukaryota</taxon>
        <taxon>Viridiplantae</taxon>
        <taxon>Streptophyta</taxon>
        <taxon>Embryophyta</taxon>
        <taxon>Tracheophyta</taxon>
        <taxon>Spermatophyta</taxon>
        <taxon>Magnoliopsida</taxon>
        <taxon>eudicotyledons</taxon>
        <taxon>Gunneridae</taxon>
        <taxon>Pentapetalae</taxon>
        <taxon>asterids</taxon>
        <taxon>lamiids</taxon>
        <taxon>Lamiales</taxon>
        <taxon>Orobanchaceae</taxon>
        <taxon>Orobanchaceae incertae sedis</taxon>
        <taxon>Phtheirospermum</taxon>
    </lineage>
</organism>
<evidence type="ECO:0000313" key="1">
    <source>
        <dbReference type="EMBL" id="GFQ04658.1"/>
    </source>
</evidence>
<dbReference type="Proteomes" id="UP000653305">
    <property type="component" value="Unassembled WGS sequence"/>
</dbReference>
<reference evidence="1" key="1">
    <citation type="submission" date="2020-07" db="EMBL/GenBank/DDBJ databases">
        <title>Ethylene signaling mediates host invasion by parasitic plants.</title>
        <authorList>
            <person name="Yoshida S."/>
        </authorList>
    </citation>
    <scope>NUCLEOTIDE SEQUENCE</scope>
    <source>
        <strain evidence="1">Okayama</strain>
    </source>
</reference>
<keyword evidence="2" id="KW-1185">Reference proteome</keyword>
<protein>
    <submittedName>
        <fullName evidence="1">NAD(P)H-quinone oxidoreductase chain 4 chloroplastic</fullName>
    </submittedName>
</protein>
<accession>A0A830CVR8</accession>
<sequence length="53" mass="6406">MLNLYFPLVDNNRGNTNNLCNFNISRPTKFKKMNSLFICTSYGFHNYRNRLYH</sequence>
<proteinExistence type="predicted"/>
<comment type="caution">
    <text evidence="1">The sequence shown here is derived from an EMBL/GenBank/DDBJ whole genome shotgun (WGS) entry which is preliminary data.</text>
</comment>
<evidence type="ECO:0000313" key="2">
    <source>
        <dbReference type="Proteomes" id="UP000653305"/>
    </source>
</evidence>
<dbReference type="AlphaFoldDB" id="A0A830CVR8"/>
<dbReference type="EMBL" id="BMAC01000964">
    <property type="protein sequence ID" value="GFQ04658.1"/>
    <property type="molecule type" value="Genomic_DNA"/>
</dbReference>